<keyword evidence="3" id="KW-0472">Membrane</keyword>
<dbReference type="InterPro" id="IPR029787">
    <property type="entry name" value="Nucleotide_cyclase"/>
</dbReference>
<dbReference type="InterPro" id="IPR050469">
    <property type="entry name" value="Diguanylate_Cyclase"/>
</dbReference>
<feature type="transmembrane region" description="Helical" evidence="3">
    <location>
        <begin position="67"/>
        <end position="86"/>
    </location>
</feature>
<evidence type="ECO:0000256" key="3">
    <source>
        <dbReference type="SAM" id="Phobius"/>
    </source>
</evidence>
<dbReference type="GO" id="GO:1902201">
    <property type="term" value="P:negative regulation of bacterial-type flagellum-dependent cell motility"/>
    <property type="evidence" value="ECO:0007669"/>
    <property type="project" value="TreeGrafter"/>
</dbReference>
<dbReference type="FunFam" id="3.30.70.270:FF:000001">
    <property type="entry name" value="Diguanylate cyclase domain protein"/>
    <property type="match status" value="1"/>
</dbReference>
<dbReference type="AlphaFoldDB" id="A0A517R0L5"/>
<protein>
    <recommendedName>
        <fullName evidence="1">diguanylate cyclase</fullName>
        <ecNumber evidence="1">2.7.7.65</ecNumber>
    </recommendedName>
</protein>
<name>A0A517R0L5_9PLAN</name>
<keyword evidence="3" id="KW-0812">Transmembrane</keyword>
<organism evidence="5 6">
    <name type="scientific">Stratiformator vulcanicus</name>
    <dbReference type="NCBI Taxonomy" id="2527980"/>
    <lineage>
        <taxon>Bacteria</taxon>
        <taxon>Pseudomonadati</taxon>
        <taxon>Planctomycetota</taxon>
        <taxon>Planctomycetia</taxon>
        <taxon>Planctomycetales</taxon>
        <taxon>Planctomycetaceae</taxon>
        <taxon>Stratiformator</taxon>
    </lineage>
</organism>
<keyword evidence="6" id="KW-1185">Reference proteome</keyword>
<keyword evidence="3" id="KW-1133">Transmembrane helix</keyword>
<evidence type="ECO:0000259" key="4">
    <source>
        <dbReference type="PROSITE" id="PS50887"/>
    </source>
</evidence>
<reference evidence="5 6" key="1">
    <citation type="submission" date="2019-02" db="EMBL/GenBank/DDBJ databases">
        <title>Deep-cultivation of Planctomycetes and their phenomic and genomic characterization uncovers novel biology.</title>
        <authorList>
            <person name="Wiegand S."/>
            <person name="Jogler M."/>
            <person name="Boedeker C."/>
            <person name="Pinto D."/>
            <person name="Vollmers J."/>
            <person name="Rivas-Marin E."/>
            <person name="Kohn T."/>
            <person name="Peeters S.H."/>
            <person name="Heuer A."/>
            <person name="Rast P."/>
            <person name="Oberbeckmann S."/>
            <person name="Bunk B."/>
            <person name="Jeske O."/>
            <person name="Meyerdierks A."/>
            <person name="Storesund J.E."/>
            <person name="Kallscheuer N."/>
            <person name="Luecker S."/>
            <person name="Lage O.M."/>
            <person name="Pohl T."/>
            <person name="Merkel B.J."/>
            <person name="Hornburger P."/>
            <person name="Mueller R.-W."/>
            <person name="Bruemmer F."/>
            <person name="Labrenz M."/>
            <person name="Spormann A.M."/>
            <person name="Op den Camp H."/>
            <person name="Overmann J."/>
            <person name="Amann R."/>
            <person name="Jetten M.S.M."/>
            <person name="Mascher T."/>
            <person name="Medema M.H."/>
            <person name="Devos D.P."/>
            <person name="Kaster A.-K."/>
            <person name="Ovreas L."/>
            <person name="Rohde M."/>
            <person name="Galperin M.Y."/>
            <person name="Jogler C."/>
        </authorList>
    </citation>
    <scope>NUCLEOTIDE SEQUENCE [LARGE SCALE GENOMIC DNA]</scope>
    <source>
        <strain evidence="5 6">Pan189</strain>
    </source>
</reference>
<evidence type="ECO:0000313" key="6">
    <source>
        <dbReference type="Proteomes" id="UP000317318"/>
    </source>
</evidence>
<sequence length="632" mass="70501">MVNAKSRSRTKTFRRRVRPFVSIQTRRRRGSIENQNQSHRNYATPLASRQAEGPYRMTGLLGEFSELVYGGSAVALAAVVLLQYLVHMNRVGRLRRNELTIKEDLAGLESELGEAKKDRSLTRLENHILREFVSQTDLAKALDVLLRRFVPRTENGYAALIEKGSNGFSCHWSRGLTSFSQARLTLTDDLFDQICTEGVEPVTRGDAAFDEFVDHLDRPDKAKAETLYFVVVGTPADPVGVFVTTKLYPAGAPLPQQIELAQRLMLNVAAGLRQTRTLESQQRELRAITEMMELRTVTDRTYDSPVRMITAFSERLREKVGADRATLYLPPLGKTASCKALMRCGSELPEGLDRVWIEHEDRIARFCLGMDEPRTLAPETLKKFGIHTLIRHALVFPLRQGEKRLGMICLTKGGQESFETTAQQLGEWASEYLGETIFKVVNQAIVERQARQDGLTELANRREFDQQLNAHVAEMQTCGTDVSLLLCDLDRFKAVNDTYGHQSGDEVLRVAAQVVREQVMSIRSTDRAVIARYGGEEIAVILPGVPLPGAVRVGESIRKAISEIAFEFERKSVTVTTSVGVASLPMHGETAVDLIARADEALYHAKQSGRNRVCTFGDVSAVDAAAKEPQLR</sequence>
<accession>A0A517R0L5</accession>
<proteinExistence type="predicted"/>
<dbReference type="KEGG" id="svp:Pan189_18160"/>
<dbReference type="GO" id="GO:0043709">
    <property type="term" value="P:cell adhesion involved in single-species biofilm formation"/>
    <property type="evidence" value="ECO:0007669"/>
    <property type="project" value="TreeGrafter"/>
</dbReference>
<dbReference type="CDD" id="cd01949">
    <property type="entry name" value="GGDEF"/>
    <property type="match status" value="1"/>
</dbReference>
<dbReference type="EMBL" id="CP036268">
    <property type="protein sequence ID" value="QDT37436.1"/>
    <property type="molecule type" value="Genomic_DNA"/>
</dbReference>
<dbReference type="PANTHER" id="PTHR45138">
    <property type="entry name" value="REGULATORY COMPONENTS OF SENSORY TRANSDUCTION SYSTEM"/>
    <property type="match status" value="1"/>
</dbReference>
<gene>
    <name evidence="5" type="primary">pleD_1</name>
    <name evidence="5" type="ORF">Pan189_18160</name>
</gene>
<evidence type="ECO:0000256" key="1">
    <source>
        <dbReference type="ARBA" id="ARBA00012528"/>
    </source>
</evidence>
<dbReference type="GO" id="GO:0052621">
    <property type="term" value="F:diguanylate cyclase activity"/>
    <property type="evidence" value="ECO:0007669"/>
    <property type="project" value="UniProtKB-EC"/>
</dbReference>
<dbReference type="Gene3D" id="3.30.70.270">
    <property type="match status" value="1"/>
</dbReference>
<dbReference type="SUPFAM" id="SSF55073">
    <property type="entry name" value="Nucleotide cyclase"/>
    <property type="match status" value="1"/>
</dbReference>
<dbReference type="Pfam" id="PF00990">
    <property type="entry name" value="GGDEF"/>
    <property type="match status" value="1"/>
</dbReference>
<dbReference type="InterPro" id="IPR000160">
    <property type="entry name" value="GGDEF_dom"/>
</dbReference>
<dbReference type="InterPro" id="IPR043128">
    <property type="entry name" value="Rev_trsase/Diguanyl_cyclase"/>
</dbReference>
<dbReference type="SMART" id="SM00267">
    <property type="entry name" value="GGDEF"/>
    <property type="match status" value="1"/>
</dbReference>
<comment type="catalytic activity">
    <reaction evidence="2">
        <text>2 GTP = 3',3'-c-di-GMP + 2 diphosphate</text>
        <dbReference type="Rhea" id="RHEA:24898"/>
        <dbReference type="ChEBI" id="CHEBI:33019"/>
        <dbReference type="ChEBI" id="CHEBI:37565"/>
        <dbReference type="ChEBI" id="CHEBI:58805"/>
        <dbReference type="EC" id="2.7.7.65"/>
    </reaction>
</comment>
<feature type="domain" description="GGDEF" evidence="4">
    <location>
        <begin position="480"/>
        <end position="618"/>
    </location>
</feature>
<dbReference type="NCBIfam" id="TIGR00254">
    <property type="entry name" value="GGDEF"/>
    <property type="match status" value="1"/>
</dbReference>
<dbReference type="EC" id="2.7.7.65" evidence="1"/>
<dbReference type="GO" id="GO:0005886">
    <property type="term" value="C:plasma membrane"/>
    <property type="evidence" value="ECO:0007669"/>
    <property type="project" value="TreeGrafter"/>
</dbReference>
<dbReference type="Proteomes" id="UP000317318">
    <property type="component" value="Chromosome"/>
</dbReference>
<dbReference type="PANTHER" id="PTHR45138:SF9">
    <property type="entry name" value="DIGUANYLATE CYCLASE DGCM-RELATED"/>
    <property type="match status" value="1"/>
</dbReference>
<evidence type="ECO:0000313" key="5">
    <source>
        <dbReference type="EMBL" id="QDT37436.1"/>
    </source>
</evidence>
<evidence type="ECO:0000256" key="2">
    <source>
        <dbReference type="ARBA" id="ARBA00034247"/>
    </source>
</evidence>
<dbReference type="PROSITE" id="PS50887">
    <property type="entry name" value="GGDEF"/>
    <property type="match status" value="1"/>
</dbReference>